<dbReference type="Proteomes" id="UP000193136">
    <property type="component" value="Unassembled WGS sequence"/>
</dbReference>
<dbReference type="InterPro" id="IPR036866">
    <property type="entry name" value="RibonucZ/Hydroxyglut_hydro"/>
</dbReference>
<name>A0A1X0XLE9_9BACT</name>
<dbReference type="Pfam" id="PF12706">
    <property type="entry name" value="Lactamase_B_2"/>
    <property type="match status" value="1"/>
</dbReference>
<accession>A0A1X0XLE9</accession>
<dbReference type="EMBL" id="NAAD01000034">
    <property type="protein sequence ID" value="ORJ53725.1"/>
    <property type="molecule type" value="Genomic_DNA"/>
</dbReference>
<sequence length="256" mass="27838">MRVCLLASGSKGNAIFVESSGTRLLIDAGLSGREICSRLQQLDVAGEDLDAILVSHDHGDHCRGLGPMARRCGLPVHIHPETLAALPKLGRIDHLHEFDSGATFLIGELQIETIPLTHDAAHTVGFRIHGAEGTVGVATDLGIATRLVRERLKGCRVLVVETNHDEELLRDGPYPWHLKQRIRSNHGHLSNTAGAELLDTLRWDGLEAVFLAHLSETNNTRDHALAAVERVLRPQNLCQPQLIVGQQAAVSCCFVA</sequence>
<keyword evidence="2" id="KW-0378">Hydrolase</keyword>
<dbReference type="InterPro" id="IPR052533">
    <property type="entry name" value="WalJ/YycJ-like"/>
</dbReference>
<evidence type="ECO:0000313" key="2">
    <source>
        <dbReference type="EMBL" id="ORJ53725.1"/>
    </source>
</evidence>
<dbReference type="AlphaFoldDB" id="A0A1X0XLE9"/>
<dbReference type="RefSeq" id="WP_085011833.1">
    <property type="nucleotide sequence ID" value="NZ_NAAD01000034.1"/>
</dbReference>
<dbReference type="SMART" id="SM00849">
    <property type="entry name" value="Lactamase_B"/>
    <property type="match status" value="1"/>
</dbReference>
<dbReference type="InterPro" id="IPR001279">
    <property type="entry name" value="Metallo-B-lactamas"/>
</dbReference>
<protein>
    <submittedName>
        <fullName evidence="2">MBL fold metallo-hydrolase</fullName>
    </submittedName>
</protein>
<proteinExistence type="predicted"/>
<dbReference type="STRING" id="1969733.B5V00_16030"/>
<gene>
    <name evidence="2" type="ORF">B5V00_16030</name>
</gene>
<reference evidence="2 3" key="1">
    <citation type="submission" date="2017-03" db="EMBL/GenBank/DDBJ databases">
        <title>Genome sequence of Geothermobacter sp. EPR-M, Deep-Sea Iron Reducer.</title>
        <authorList>
            <person name="Tully B."/>
            <person name="Savalia P."/>
            <person name="Abuyen K."/>
            <person name="Baughan C."/>
            <person name="Romero E."/>
            <person name="Ronkowski C."/>
            <person name="Torres B."/>
            <person name="Tremblay J."/>
            <person name="Trujillo A."/>
            <person name="Tyler M."/>
            <person name="Perez-Rodriguez I."/>
            <person name="Amend J."/>
        </authorList>
    </citation>
    <scope>NUCLEOTIDE SEQUENCE [LARGE SCALE GENOMIC DNA]</scope>
    <source>
        <strain evidence="2 3">EPR-M</strain>
    </source>
</reference>
<evidence type="ECO:0000259" key="1">
    <source>
        <dbReference type="SMART" id="SM00849"/>
    </source>
</evidence>
<dbReference type="SUPFAM" id="SSF56281">
    <property type="entry name" value="Metallo-hydrolase/oxidoreductase"/>
    <property type="match status" value="1"/>
</dbReference>
<dbReference type="PANTHER" id="PTHR47619">
    <property type="entry name" value="METALLO-HYDROLASE YYCJ-RELATED"/>
    <property type="match status" value="1"/>
</dbReference>
<dbReference type="PANTHER" id="PTHR47619:SF1">
    <property type="entry name" value="EXODEOXYRIBONUCLEASE WALJ"/>
    <property type="match status" value="1"/>
</dbReference>
<dbReference type="GO" id="GO:0016787">
    <property type="term" value="F:hydrolase activity"/>
    <property type="evidence" value="ECO:0007669"/>
    <property type="project" value="UniProtKB-KW"/>
</dbReference>
<comment type="caution">
    <text evidence="2">The sequence shown here is derived from an EMBL/GenBank/DDBJ whole genome shotgun (WGS) entry which is preliminary data.</text>
</comment>
<keyword evidence="3" id="KW-1185">Reference proteome</keyword>
<dbReference type="OrthoDB" id="9803916at2"/>
<evidence type="ECO:0000313" key="3">
    <source>
        <dbReference type="Proteomes" id="UP000193136"/>
    </source>
</evidence>
<feature type="domain" description="Metallo-beta-lactamase" evidence="1">
    <location>
        <begin position="11"/>
        <end position="186"/>
    </location>
</feature>
<organism evidence="2 3">
    <name type="scientific">Geothermobacter hydrogeniphilus</name>
    <dbReference type="NCBI Taxonomy" id="1969733"/>
    <lineage>
        <taxon>Bacteria</taxon>
        <taxon>Pseudomonadati</taxon>
        <taxon>Thermodesulfobacteriota</taxon>
        <taxon>Desulfuromonadia</taxon>
        <taxon>Desulfuromonadales</taxon>
        <taxon>Geothermobacteraceae</taxon>
        <taxon>Geothermobacter</taxon>
    </lineage>
</organism>
<dbReference type="Gene3D" id="3.60.15.10">
    <property type="entry name" value="Ribonuclease Z/Hydroxyacylglutathione hydrolase-like"/>
    <property type="match status" value="1"/>
</dbReference>